<dbReference type="Proteomes" id="UP001497700">
    <property type="component" value="Unassembled WGS sequence"/>
</dbReference>
<protein>
    <submittedName>
        <fullName evidence="1">Uncharacterized protein</fullName>
    </submittedName>
</protein>
<keyword evidence="2" id="KW-1185">Reference proteome</keyword>
<sequence length="1214" mass="136977">MGSKSSRYQSRILREMHQYNEHPFSPPSSTGSHGTVTLTSNLTLGPQGESTRRMDDVPTNAAMRNSKAPQPSALNINTSALARTFPEWSRWNPDSPEHEKDMWEIASDASPIPEEKENVTPLASPNPSVAPASKGGDYDEEIEAPQAANTSKHTASKTSRKYLRTRAQMQPHVQNESECSLDLSESLAQPQHVNEKASRPQVSTPKATKDHKPRRGNVTALLETLKTAQIKQAESQEQSVKHVSPQSLTSAQPRNAAKLHMERQAGMSSFASAATPNQTARSFFLPSFSHMNDFLSGALQLSSLRNGMPIFVKHGKVHDRESTTSPDHHVDVEAISIPEDEEKIFVSLDKIKDEIHALKEHDELVSKQAEQLQEEVEELHVQIAKFRSRKDSAMGSDSENSIIDHLNTQKSQLEEQVSSLQARLDKANRKISINEIHTESYIAERDEALKSAAEHLEKIKHLQSELNAARQQLELSHEDNAHGGKTMELENMSLRKDNNTIRQRWKSLLEENQSLRAHNGDVSQQNVALEHDLQAAKAQLDMNKTEFETLQHEYRQLAEEKAVLKQDVLSLEHHNDLFFNDNKDLKQQNSMLDRRSHDLQDEVVRLQKLLDATGAETGTVSVDFKDTKYRLDAQNRELIKENEELHQQIIQTETEFSSKRKILEQEKRRLAHANRRLTEQMNKIGDRFEQIVQESKLEAARYEDQQTVLTQQLELIADKESALAEKLKKSAKHGTALQSELDRKTDAINEARQITQEIKDFMNSASQKKSAKMTRIVEPMGKSAASETTARSTASQSDMPMQDDYTQQIDLTQGSEFASIFTQGEMPKLRDALRQVRQETQQQDLANDSSDFDDDMSEEASQSLPAPFVPRGPARATSSQRTVSEAAKKPQPIGILKDANPSRLNSHKQRATRTTIETGFEELRERDTTTGSANGMRKSKSDETGARKVSFGQPDIRMDSELLSEPELTEPFSVKSGVSGMSMPSETSEVRQSQRRNSDIDVETDREENMTSALFMDDITLEQRKTAEKLQGKKAKAELSKDAKRVLDELCHDHDCRNCIVCSRINSHRHEDRGAGKKAVRVNKPVPVTDRARSEPAYEDQSTIRPSQDPAIAIAKVIKGLEDEERHLKNAIRKKNAIYNDCDPSVHRRVWKKVGEEVEKLHKARDLKRDQIYYLYDAVEGLKKSGQEMTDDFVELTVMSALSKDPTWNGILDC</sequence>
<proteinExistence type="predicted"/>
<comment type="caution">
    <text evidence="1">The sequence shown here is derived from an EMBL/GenBank/DDBJ whole genome shotgun (WGS) entry which is preliminary data.</text>
</comment>
<gene>
    <name evidence="1" type="ORF">F4820DRAFT_412883</name>
</gene>
<name>A0ACB9Z8F1_9PEZI</name>
<dbReference type="EMBL" id="MU393445">
    <property type="protein sequence ID" value="KAI4867626.1"/>
    <property type="molecule type" value="Genomic_DNA"/>
</dbReference>
<evidence type="ECO:0000313" key="2">
    <source>
        <dbReference type="Proteomes" id="UP001497700"/>
    </source>
</evidence>
<organism evidence="1 2">
    <name type="scientific">Hypoxylon rubiginosum</name>
    <dbReference type="NCBI Taxonomy" id="110542"/>
    <lineage>
        <taxon>Eukaryota</taxon>
        <taxon>Fungi</taxon>
        <taxon>Dikarya</taxon>
        <taxon>Ascomycota</taxon>
        <taxon>Pezizomycotina</taxon>
        <taxon>Sordariomycetes</taxon>
        <taxon>Xylariomycetidae</taxon>
        <taxon>Xylariales</taxon>
        <taxon>Hypoxylaceae</taxon>
        <taxon>Hypoxylon</taxon>
    </lineage>
</organism>
<reference evidence="1 2" key="1">
    <citation type="journal article" date="2022" name="New Phytol.">
        <title>Ecological generalism drives hyperdiversity of secondary metabolite gene clusters in xylarialean endophytes.</title>
        <authorList>
            <person name="Franco M.E.E."/>
            <person name="Wisecaver J.H."/>
            <person name="Arnold A.E."/>
            <person name="Ju Y.M."/>
            <person name="Slot J.C."/>
            <person name="Ahrendt S."/>
            <person name="Moore L.P."/>
            <person name="Eastman K.E."/>
            <person name="Scott K."/>
            <person name="Konkel Z."/>
            <person name="Mondo S.J."/>
            <person name="Kuo A."/>
            <person name="Hayes R.D."/>
            <person name="Haridas S."/>
            <person name="Andreopoulos B."/>
            <person name="Riley R."/>
            <person name="LaButti K."/>
            <person name="Pangilinan J."/>
            <person name="Lipzen A."/>
            <person name="Amirebrahimi M."/>
            <person name="Yan J."/>
            <person name="Adam C."/>
            <person name="Keymanesh K."/>
            <person name="Ng V."/>
            <person name="Louie K."/>
            <person name="Northen T."/>
            <person name="Drula E."/>
            <person name="Henrissat B."/>
            <person name="Hsieh H.M."/>
            <person name="Youens-Clark K."/>
            <person name="Lutzoni F."/>
            <person name="Miadlikowska J."/>
            <person name="Eastwood D.C."/>
            <person name="Hamelin R.C."/>
            <person name="Grigoriev I.V."/>
            <person name="U'Ren J.M."/>
        </authorList>
    </citation>
    <scope>NUCLEOTIDE SEQUENCE [LARGE SCALE GENOMIC DNA]</scope>
    <source>
        <strain evidence="1 2">CBS 119005</strain>
    </source>
</reference>
<accession>A0ACB9Z8F1</accession>
<evidence type="ECO:0000313" key="1">
    <source>
        <dbReference type="EMBL" id="KAI4867626.1"/>
    </source>
</evidence>